<gene>
    <name evidence="2" type="ORF">BN874_510010</name>
</gene>
<comment type="caution">
    <text evidence="2">The sequence shown here is derived from an EMBL/GenBank/DDBJ whole genome shotgun (WGS) entry which is preliminary data.</text>
</comment>
<reference evidence="2 3" key="1">
    <citation type="journal article" date="2014" name="ISME J.">
        <title>Candidatus Competibacter-lineage genomes retrieved from metagenomes reveal functional metabolic diversity.</title>
        <authorList>
            <person name="McIlroy S.J."/>
            <person name="Albertsen M."/>
            <person name="Andresen E.K."/>
            <person name="Saunders A.M."/>
            <person name="Kristiansen R."/>
            <person name="Stokholm-Bjerregaard M."/>
            <person name="Nielsen K.L."/>
            <person name="Nielsen P.H."/>
        </authorList>
    </citation>
    <scope>NUCLEOTIDE SEQUENCE [LARGE SCALE GENOMIC DNA]</scope>
    <source>
        <strain evidence="2 3">Run_B_J11</strain>
    </source>
</reference>
<protein>
    <submittedName>
        <fullName evidence="2">Uncharacterized protein</fullName>
    </submittedName>
</protein>
<feature type="region of interest" description="Disordered" evidence="1">
    <location>
        <begin position="33"/>
        <end position="62"/>
    </location>
</feature>
<dbReference type="Proteomes" id="UP000019184">
    <property type="component" value="Unassembled WGS sequence"/>
</dbReference>
<name>A0A7U7GE19_9GAMM</name>
<accession>A0A7U7GE19</accession>
<keyword evidence="3" id="KW-1185">Reference proteome</keyword>
<dbReference type="AlphaFoldDB" id="A0A7U7GE19"/>
<evidence type="ECO:0000313" key="2">
    <source>
        <dbReference type="EMBL" id="CDH46539.1"/>
    </source>
</evidence>
<evidence type="ECO:0000313" key="3">
    <source>
        <dbReference type="Proteomes" id="UP000019184"/>
    </source>
</evidence>
<evidence type="ECO:0000256" key="1">
    <source>
        <dbReference type="SAM" id="MobiDB-lite"/>
    </source>
</evidence>
<dbReference type="EMBL" id="CBTK010000267">
    <property type="protein sequence ID" value="CDH46539.1"/>
    <property type="molecule type" value="Genomic_DNA"/>
</dbReference>
<proteinExistence type="predicted"/>
<sequence>MPPCRWRRRFCSGRAPKRPLNPNLTPLTAIRPRYQDRPPQAPVRQSFRYRLRYSPTLPSPTP</sequence>
<organism evidence="2 3">
    <name type="scientific">Candidatus Contendobacter odensis Run_B_J11</name>
    <dbReference type="NCBI Taxonomy" id="1400861"/>
    <lineage>
        <taxon>Bacteria</taxon>
        <taxon>Pseudomonadati</taxon>
        <taxon>Pseudomonadota</taxon>
        <taxon>Gammaproteobacteria</taxon>
        <taxon>Candidatus Competibacteraceae</taxon>
        <taxon>Candidatus Contendibacter</taxon>
    </lineage>
</organism>